<evidence type="ECO:0000313" key="4">
    <source>
        <dbReference type="Proteomes" id="UP000075787"/>
    </source>
</evidence>
<dbReference type="Proteomes" id="UP000075787">
    <property type="component" value="Unassembled WGS sequence"/>
</dbReference>
<feature type="transmembrane region" description="Helical" evidence="1">
    <location>
        <begin position="6"/>
        <end position="24"/>
    </location>
</feature>
<comment type="caution">
    <text evidence="3">The sequence shown here is derived from an EMBL/GenBank/DDBJ whole genome shotgun (WGS) entry which is preliminary data.</text>
</comment>
<keyword evidence="1" id="KW-0472">Membrane</keyword>
<name>A0A162LDC3_9PROT</name>
<dbReference type="RefSeq" id="WP_062763033.1">
    <property type="nucleotide sequence ID" value="NZ_CP121053.1"/>
</dbReference>
<gene>
    <name evidence="3" type="ORF">AUP44_25225</name>
    <name evidence="2" type="ORF">DCK97_15665</name>
</gene>
<organism evidence="3 4">
    <name type="scientific">Tistrella mobilis</name>
    <dbReference type="NCBI Taxonomy" id="171437"/>
    <lineage>
        <taxon>Bacteria</taxon>
        <taxon>Pseudomonadati</taxon>
        <taxon>Pseudomonadota</taxon>
        <taxon>Alphaproteobacteria</taxon>
        <taxon>Geminicoccales</taxon>
        <taxon>Geminicoccaceae</taxon>
        <taxon>Tistrella</taxon>
    </lineage>
</organism>
<reference evidence="2 5" key="2">
    <citation type="journal article" date="2018" name="Nat. Biotechnol.">
        <title>A standardized bacterial taxonomy based on genome phylogeny substantially revises the tree of life.</title>
        <authorList>
            <person name="Parks D.H."/>
            <person name="Chuvochina M."/>
            <person name="Waite D.W."/>
            <person name="Rinke C."/>
            <person name="Skarshewski A."/>
            <person name="Chaumeil P.A."/>
            <person name="Hugenholtz P."/>
        </authorList>
    </citation>
    <scope>NUCLEOTIDE SEQUENCE [LARGE SCALE GENOMIC DNA]</scope>
    <source>
        <strain evidence="2">UBA8739</strain>
    </source>
</reference>
<dbReference type="AlphaFoldDB" id="A0A162LDC3"/>
<keyword evidence="1" id="KW-0812">Transmembrane</keyword>
<evidence type="ECO:0000256" key="1">
    <source>
        <dbReference type="SAM" id="Phobius"/>
    </source>
</evidence>
<sequence length="70" mass="7617">MPPIAGLMLPIIYVVMSVMVGLCGAGRKPGFVVSFLLSILLTPFVVLLVLYATRPREPAPPVVARKARRR</sequence>
<feature type="transmembrane region" description="Helical" evidence="1">
    <location>
        <begin position="31"/>
        <end position="52"/>
    </location>
</feature>
<evidence type="ECO:0000313" key="2">
    <source>
        <dbReference type="EMBL" id="HAE48853.1"/>
    </source>
</evidence>
<evidence type="ECO:0000313" key="5">
    <source>
        <dbReference type="Proteomes" id="UP000257706"/>
    </source>
</evidence>
<dbReference type="EMBL" id="DMAI01000250">
    <property type="protein sequence ID" value="HAE48853.1"/>
    <property type="molecule type" value="Genomic_DNA"/>
</dbReference>
<dbReference type="Proteomes" id="UP000257706">
    <property type="component" value="Unassembled WGS sequence"/>
</dbReference>
<dbReference type="EMBL" id="LPZR01000089">
    <property type="protein sequence ID" value="KYO54420.1"/>
    <property type="molecule type" value="Genomic_DNA"/>
</dbReference>
<evidence type="ECO:0000313" key="3">
    <source>
        <dbReference type="EMBL" id="KYO54420.1"/>
    </source>
</evidence>
<reference evidence="3 4" key="1">
    <citation type="submission" date="2015-12" db="EMBL/GenBank/DDBJ databases">
        <title>Genome sequence of Tistrella mobilis MCCC 1A02139.</title>
        <authorList>
            <person name="Lu L."/>
            <person name="Lai Q."/>
            <person name="Shao Z."/>
            <person name="Qian P."/>
        </authorList>
    </citation>
    <scope>NUCLEOTIDE SEQUENCE [LARGE SCALE GENOMIC DNA]</scope>
    <source>
        <strain evidence="3 4">MCCC 1A02139</strain>
    </source>
</reference>
<accession>A0A162LDC3</accession>
<proteinExistence type="predicted"/>
<protein>
    <submittedName>
        <fullName evidence="3">Uncharacterized protein</fullName>
    </submittedName>
</protein>
<keyword evidence="1" id="KW-1133">Transmembrane helix</keyword>